<dbReference type="EMBL" id="SWKR01000002">
    <property type="protein sequence ID" value="TKD51883.1"/>
    <property type="molecule type" value="Genomic_DNA"/>
</dbReference>
<evidence type="ECO:0000256" key="2">
    <source>
        <dbReference type="SAM" id="MobiDB-lite"/>
    </source>
</evidence>
<proteinExistence type="predicted"/>
<evidence type="ECO:0000313" key="4">
    <source>
        <dbReference type="Proteomes" id="UP000309138"/>
    </source>
</evidence>
<reference evidence="3 4" key="1">
    <citation type="submission" date="2019-04" db="EMBL/GenBank/DDBJ databases">
        <authorList>
            <person name="Yang Y."/>
            <person name="Wei D."/>
        </authorList>
    </citation>
    <scope>NUCLEOTIDE SEQUENCE [LARGE SCALE GENOMIC DNA]</scope>
    <source>
        <strain evidence="3 4">L-1-4w-11</strain>
    </source>
</reference>
<organism evidence="3 4">
    <name type="scientific">Sphingomonas baiyangensis</name>
    <dbReference type="NCBI Taxonomy" id="2572576"/>
    <lineage>
        <taxon>Bacteria</taxon>
        <taxon>Pseudomonadati</taxon>
        <taxon>Pseudomonadota</taxon>
        <taxon>Alphaproteobacteria</taxon>
        <taxon>Sphingomonadales</taxon>
        <taxon>Sphingomonadaceae</taxon>
        <taxon>Sphingomonas</taxon>
    </lineage>
</organism>
<dbReference type="Pfam" id="PF13692">
    <property type="entry name" value="Glyco_trans_1_4"/>
    <property type="match status" value="1"/>
</dbReference>
<dbReference type="Proteomes" id="UP000309138">
    <property type="component" value="Unassembled WGS sequence"/>
</dbReference>
<sequence>MMREHRCPHRPGIMAEPRVPASRPRDASLRVHLTNVQGEGAVQLMGSLLPAIERQQDAAIRRIDLPDRGDLAGYCALSGSTLAKRHRRRLPNALSRLIECIRPLAQDDGGALLVLGDVPLRARGRQTVFVHNTHLLAHQPGVPAAQALKFLAMRAVFRRNLSHAARIVVQTDLMRRALTAAYPSLEGRVRVVRQPPPQWLLRHAPPARHSRGTRGLRVFYPAAAYPHKNHALVEALATRLHGSPSLEEIVVTLDPPGGGAAGGAIRHVGRLGPAGMRDHYARADALFFPSLAESYGLPLIEAIWLGMPVVCADLPYAHELCGDQALYFDPHDPASAEAAVTALADRLDAGWTPDWARARAAMPRDWDEVARALVRIATDDQA</sequence>
<protein>
    <submittedName>
        <fullName evidence="3">Glycosyltransferase family 4 protein</fullName>
    </submittedName>
</protein>
<dbReference type="SUPFAM" id="SSF53756">
    <property type="entry name" value="UDP-Glycosyltransferase/glycogen phosphorylase"/>
    <property type="match status" value="1"/>
</dbReference>
<dbReference type="AlphaFoldDB" id="A0A4U1L6C1"/>
<evidence type="ECO:0000313" key="3">
    <source>
        <dbReference type="EMBL" id="TKD51883.1"/>
    </source>
</evidence>
<accession>A0A4U1L6C1</accession>
<dbReference type="Gene3D" id="3.40.50.2000">
    <property type="entry name" value="Glycogen Phosphorylase B"/>
    <property type="match status" value="1"/>
</dbReference>
<name>A0A4U1L6C1_9SPHN</name>
<evidence type="ECO:0000256" key="1">
    <source>
        <dbReference type="ARBA" id="ARBA00022679"/>
    </source>
</evidence>
<dbReference type="PANTHER" id="PTHR46401">
    <property type="entry name" value="GLYCOSYLTRANSFERASE WBBK-RELATED"/>
    <property type="match status" value="1"/>
</dbReference>
<keyword evidence="1 3" id="KW-0808">Transferase</keyword>
<feature type="region of interest" description="Disordered" evidence="2">
    <location>
        <begin position="1"/>
        <end position="24"/>
    </location>
</feature>
<dbReference type="GO" id="GO:0016757">
    <property type="term" value="F:glycosyltransferase activity"/>
    <property type="evidence" value="ECO:0007669"/>
    <property type="project" value="TreeGrafter"/>
</dbReference>
<dbReference type="PANTHER" id="PTHR46401:SF2">
    <property type="entry name" value="GLYCOSYLTRANSFERASE WBBK-RELATED"/>
    <property type="match status" value="1"/>
</dbReference>
<keyword evidence="4" id="KW-1185">Reference proteome</keyword>
<comment type="caution">
    <text evidence="3">The sequence shown here is derived from an EMBL/GenBank/DDBJ whole genome shotgun (WGS) entry which is preliminary data.</text>
</comment>
<gene>
    <name evidence="3" type="ORF">FBR43_14875</name>
</gene>